<dbReference type="SMART" id="SM00382">
    <property type="entry name" value="AAA"/>
    <property type="match status" value="1"/>
</dbReference>
<accession>A0A1E3RJB4</accession>
<keyword evidence="3" id="KW-1185">Reference proteome</keyword>
<comment type="caution">
    <text evidence="2">The sequence shown here is derived from an EMBL/GenBank/DDBJ whole genome shotgun (WGS) entry which is preliminary data.</text>
</comment>
<dbReference type="InterPro" id="IPR003593">
    <property type="entry name" value="AAA+_ATPase"/>
</dbReference>
<evidence type="ECO:0000259" key="1">
    <source>
        <dbReference type="SMART" id="SM00382"/>
    </source>
</evidence>
<sequence length="444" mass="47756">MASAGARNSALDAAETESAAADRAVRELGPMDPEVVRVLAAAVRYVITSPDSDKLLEAAGLWLAGEDDPVRQDADIRKEVRRLRVSRSARERLADEEARERLDQHAERLLDGYSFLSDQSAAEPLWGQNGHVLWAPGEGLMIAGPQGVGKSTVAQEIMLARMGVRDPALFGFPVTPDERPILYLAMDRPPQIRRSIARMVDTSDDRVAERLRSQLKVWSGPPPFDAGEAPDVFADWVAKLGCEPGLVIVDSLKDLVRGLSTDEGGAGFNTAMQRVLANGTECISLHHQRKANADNKKPNKLADVYGSTWLTSGQGSVLLLWGEPGASKVELSHLKQPQEAVGPLMVSHSHGSGESVASDPIERLIEIAQVAGAEGITEAEVVSALHGVGRDSDEYNRFRKQAARKLKKLTEEGVLLYEAGIRGGSGGGATPSRWRFALVAGDAS</sequence>
<dbReference type="Gene3D" id="3.40.50.300">
    <property type="entry name" value="P-loop containing nucleotide triphosphate hydrolases"/>
    <property type="match status" value="1"/>
</dbReference>
<evidence type="ECO:0000313" key="3">
    <source>
        <dbReference type="Proteomes" id="UP000094243"/>
    </source>
</evidence>
<gene>
    <name evidence="2" type="ORF">BHQ17_17670</name>
</gene>
<dbReference type="Proteomes" id="UP000094243">
    <property type="component" value="Unassembled WGS sequence"/>
</dbReference>
<feature type="domain" description="AAA+ ATPase" evidence="1">
    <location>
        <begin position="136"/>
        <end position="371"/>
    </location>
</feature>
<dbReference type="EMBL" id="MIGZ01000109">
    <property type="protein sequence ID" value="ODQ89951.1"/>
    <property type="molecule type" value="Genomic_DNA"/>
</dbReference>
<dbReference type="InterPro" id="IPR027417">
    <property type="entry name" value="P-loop_NTPase"/>
</dbReference>
<dbReference type="AlphaFoldDB" id="A0A1E3RJB4"/>
<dbReference type="Pfam" id="PF13481">
    <property type="entry name" value="AAA_25"/>
    <property type="match status" value="1"/>
</dbReference>
<organism evidence="2 3">
    <name type="scientific">Mycolicibacterium holsaticum</name>
    <dbReference type="NCBI Taxonomy" id="152142"/>
    <lineage>
        <taxon>Bacteria</taxon>
        <taxon>Bacillati</taxon>
        <taxon>Actinomycetota</taxon>
        <taxon>Actinomycetes</taxon>
        <taxon>Mycobacteriales</taxon>
        <taxon>Mycobacteriaceae</taxon>
        <taxon>Mycolicibacterium</taxon>
    </lineage>
</organism>
<proteinExistence type="predicted"/>
<protein>
    <recommendedName>
        <fullName evidence="1">AAA+ ATPase domain-containing protein</fullName>
    </recommendedName>
</protein>
<name>A0A1E3RJB4_9MYCO</name>
<reference evidence="3" key="1">
    <citation type="submission" date="2016-09" db="EMBL/GenBank/DDBJ databases">
        <authorList>
            <person name="Greninger A.L."/>
            <person name="Jerome K.R."/>
            <person name="Mcnair B."/>
            <person name="Wallis C."/>
            <person name="Fang F."/>
        </authorList>
    </citation>
    <scope>NUCLEOTIDE SEQUENCE [LARGE SCALE GENOMIC DNA]</scope>
    <source>
        <strain evidence="3">M7</strain>
    </source>
</reference>
<evidence type="ECO:0000313" key="2">
    <source>
        <dbReference type="EMBL" id="ODQ89951.1"/>
    </source>
</evidence>
<dbReference type="SUPFAM" id="SSF52540">
    <property type="entry name" value="P-loop containing nucleoside triphosphate hydrolases"/>
    <property type="match status" value="1"/>
</dbReference>